<keyword evidence="3" id="KW-1185">Reference proteome</keyword>
<evidence type="ECO:0000313" key="2">
    <source>
        <dbReference type="EMBL" id="GAS88152.1"/>
    </source>
</evidence>
<dbReference type="OrthoDB" id="4712657at2"/>
<accession>A0A100VY34</accession>
<evidence type="ECO:0000256" key="1">
    <source>
        <dbReference type="SAM" id="MobiDB-lite"/>
    </source>
</evidence>
<reference evidence="3" key="1">
    <citation type="journal article" date="2016" name="Genome Announc.">
        <title>Draft Genome Sequences of Five Rapidly Growing Mycobacterium Species, M. thermoresistibile, M. fortuitum subsp. acetamidolyticum, M. canariasense, M. brisbanense, and M. novocastrense.</title>
        <authorList>
            <person name="Katahira K."/>
            <person name="Ogura Y."/>
            <person name="Gotoh Y."/>
            <person name="Hayashi T."/>
        </authorList>
    </citation>
    <scope>NUCLEOTIDE SEQUENCE [LARGE SCALE GENOMIC DNA]</scope>
    <source>
        <strain evidence="3">JCM15654</strain>
    </source>
</reference>
<comment type="caution">
    <text evidence="2">The sequence shown here is derived from an EMBL/GenBank/DDBJ whole genome shotgun (WGS) entry which is preliminary data.</text>
</comment>
<feature type="region of interest" description="Disordered" evidence="1">
    <location>
        <begin position="1"/>
        <end position="27"/>
    </location>
</feature>
<protein>
    <submittedName>
        <fullName evidence="2">ParB-like nuclease domain family</fullName>
    </submittedName>
</protein>
<dbReference type="Proteomes" id="UP000069620">
    <property type="component" value="Unassembled WGS sequence"/>
</dbReference>
<evidence type="ECO:0000313" key="3">
    <source>
        <dbReference type="Proteomes" id="UP000069620"/>
    </source>
</evidence>
<dbReference type="STRING" id="146020.RMCB_2248"/>
<dbReference type="RefSeq" id="WP_062828828.1">
    <property type="nucleotide sequence ID" value="NZ_BCSX01000021.1"/>
</dbReference>
<sequence length="199" mass="20724">MPTQSSDTARGAGGGQPSSGNGHPGGTDIEKLATVFREFGNQLKAGNQTLLDQLIGALDTRFVPPGAEYTAEERQIVNSYAALRQQLAGPDDDDVIGPGRLVSLHVYECETHLVAVFVLQFAAAADDVAFSTGVDGGVINVVPTPLTVQCAGSTSGRRWYQAVVPDGATTGPVTVRTTADESFTTTSDVHIPTPKGAVR</sequence>
<dbReference type="EMBL" id="BCSX01000021">
    <property type="protein sequence ID" value="GAS88152.1"/>
    <property type="molecule type" value="Genomic_DNA"/>
</dbReference>
<reference evidence="3" key="2">
    <citation type="submission" date="2016-02" db="EMBL/GenBank/DDBJ databases">
        <title>Draft genome sequence of five rapidly growing Mycobacterium species.</title>
        <authorList>
            <person name="Katahira K."/>
            <person name="Gotou Y."/>
            <person name="Iida K."/>
            <person name="Ogura Y."/>
            <person name="Hayashi T."/>
        </authorList>
    </citation>
    <scope>NUCLEOTIDE SEQUENCE [LARGE SCALE GENOMIC DNA]</scope>
    <source>
        <strain evidence="3">JCM15654</strain>
    </source>
</reference>
<name>A0A100VY34_9MYCO</name>
<proteinExistence type="predicted"/>
<organism evidence="2 3">
    <name type="scientific">Mycolicibacterium brisbanense</name>
    <dbReference type="NCBI Taxonomy" id="146020"/>
    <lineage>
        <taxon>Bacteria</taxon>
        <taxon>Bacillati</taxon>
        <taxon>Actinomycetota</taxon>
        <taxon>Actinomycetes</taxon>
        <taxon>Mycobacteriales</taxon>
        <taxon>Mycobacteriaceae</taxon>
        <taxon>Mycolicibacterium</taxon>
    </lineage>
</organism>
<gene>
    <name evidence="2" type="ORF">RMCB_2248</name>
</gene>
<dbReference type="AlphaFoldDB" id="A0A100VY34"/>
<feature type="compositionally biased region" description="Gly residues" evidence="1">
    <location>
        <begin position="11"/>
        <end position="25"/>
    </location>
</feature>